<dbReference type="Proteomes" id="UP000031838">
    <property type="component" value="Chromosome 1"/>
</dbReference>
<proteinExistence type="predicted"/>
<dbReference type="InterPro" id="IPR021236">
    <property type="entry name" value="Uncharacterised_YfdX"/>
</dbReference>
<evidence type="ECO:0008006" key="4">
    <source>
        <dbReference type="Google" id="ProtNLM"/>
    </source>
</evidence>
<evidence type="ECO:0000256" key="1">
    <source>
        <dbReference type="SAM" id="Phobius"/>
    </source>
</evidence>
<evidence type="ECO:0000313" key="3">
    <source>
        <dbReference type="Proteomes" id="UP000031838"/>
    </source>
</evidence>
<dbReference type="AlphaFoldDB" id="A0A0B6RME4"/>
<protein>
    <recommendedName>
        <fullName evidence="4">YfdX protein</fullName>
    </recommendedName>
</protein>
<reference evidence="3" key="1">
    <citation type="submission" date="2011-03" db="EMBL/GenBank/DDBJ databases">
        <authorList>
            <person name="Voget S."/>
            <person name="Streit W.R."/>
            <person name="Jaeger K.E."/>
            <person name="Daniel R."/>
        </authorList>
    </citation>
    <scope>NUCLEOTIDE SEQUENCE [LARGE SCALE GENOMIC DNA]</scope>
    <source>
        <strain evidence="3">PG1</strain>
    </source>
</reference>
<keyword evidence="3" id="KW-1185">Reference proteome</keyword>
<name>A0A0B6RME4_BURPL</name>
<dbReference type="KEGG" id="bgp:BGL_1c19780"/>
<dbReference type="Pfam" id="PF10938">
    <property type="entry name" value="YfdX"/>
    <property type="match status" value="1"/>
</dbReference>
<gene>
    <name evidence="2" type="ORF">BGL_1c19780</name>
</gene>
<dbReference type="EMBL" id="CP002580">
    <property type="protein sequence ID" value="AJK46487.1"/>
    <property type="molecule type" value="Genomic_DNA"/>
</dbReference>
<feature type="transmembrane region" description="Helical" evidence="1">
    <location>
        <begin position="27"/>
        <end position="49"/>
    </location>
</feature>
<reference evidence="2 3" key="2">
    <citation type="journal article" date="2016" name="Appl. Microbiol. Biotechnol.">
        <title>Mutations improving production and secretion of extracellular lipase by Burkholderia glumae PG1.</title>
        <authorList>
            <person name="Knapp A."/>
            <person name="Voget S."/>
            <person name="Gao R."/>
            <person name="Zaburannyi N."/>
            <person name="Krysciak D."/>
            <person name="Breuer M."/>
            <person name="Hauer B."/>
            <person name="Streit W.R."/>
            <person name="Muller R."/>
            <person name="Daniel R."/>
            <person name="Jaeger K.E."/>
        </authorList>
    </citation>
    <scope>NUCLEOTIDE SEQUENCE [LARGE SCALE GENOMIC DNA]</scope>
    <source>
        <strain evidence="2 3">PG1</strain>
    </source>
</reference>
<dbReference type="HOGENOM" id="CLU_091661_0_0_4"/>
<organism evidence="2 3">
    <name type="scientific">Burkholderia plantarii</name>
    <dbReference type="NCBI Taxonomy" id="41899"/>
    <lineage>
        <taxon>Bacteria</taxon>
        <taxon>Pseudomonadati</taxon>
        <taxon>Pseudomonadota</taxon>
        <taxon>Betaproteobacteria</taxon>
        <taxon>Burkholderiales</taxon>
        <taxon>Burkholderiaceae</taxon>
        <taxon>Burkholderia</taxon>
    </lineage>
</organism>
<keyword evidence="1" id="KW-0472">Membrane</keyword>
<dbReference type="Gene3D" id="1.20.120.1940">
    <property type="entry name" value="YfdX protein domain"/>
    <property type="match status" value="1"/>
</dbReference>
<keyword evidence="1" id="KW-0812">Transmembrane</keyword>
<evidence type="ECO:0000313" key="2">
    <source>
        <dbReference type="EMBL" id="AJK46487.1"/>
    </source>
</evidence>
<sequence>MRKPVRVVIQVDVLERRVEMRIQRKRNAAACLMAAVALSVGILPIHYVFASTSEPTAMRQDFTKLSDAGSHAMDDVGAARSALFNGDPDGAAHLLAQAKVAMKAAASDDSAFLRAASSLTDAAGKHPSPAGEARTAWLPVAGDVTILDNFASQPIKAKAVEHANAALKSGDRGAAIRALKLADVNVDYTVDVVPLATTATRIDQASALLDAGKYYEAGQVLRQIQASVRFDHLDINAIPQTASRG</sequence>
<dbReference type="Gene3D" id="6.10.250.2140">
    <property type="match status" value="1"/>
</dbReference>
<accession>A0A0B6RME4</accession>
<keyword evidence="1" id="KW-1133">Transmembrane helix</keyword>